<dbReference type="EMBL" id="PJQM01005829">
    <property type="protein sequence ID" value="RCH80773.1"/>
    <property type="molecule type" value="Genomic_DNA"/>
</dbReference>
<feature type="coiled-coil region" evidence="1">
    <location>
        <begin position="21"/>
        <end position="55"/>
    </location>
</feature>
<dbReference type="OrthoDB" id="2272201at2759"/>
<keyword evidence="4" id="KW-1185">Reference proteome</keyword>
<keyword evidence="1" id="KW-0175">Coiled coil</keyword>
<feature type="compositionally biased region" description="Pro residues" evidence="2">
    <location>
        <begin position="201"/>
        <end position="212"/>
    </location>
</feature>
<evidence type="ECO:0000313" key="3">
    <source>
        <dbReference type="EMBL" id="RCH80773.1"/>
    </source>
</evidence>
<evidence type="ECO:0000256" key="2">
    <source>
        <dbReference type="SAM" id="MobiDB-lite"/>
    </source>
</evidence>
<feature type="region of interest" description="Disordered" evidence="2">
    <location>
        <begin position="201"/>
        <end position="224"/>
    </location>
</feature>
<evidence type="ECO:0000313" key="4">
    <source>
        <dbReference type="Proteomes" id="UP000253551"/>
    </source>
</evidence>
<comment type="caution">
    <text evidence="3">The sequence shown here is derived from an EMBL/GenBank/DDBJ whole genome shotgun (WGS) entry which is preliminary data.</text>
</comment>
<accession>A0A367ISX3</accession>
<dbReference type="Proteomes" id="UP000253551">
    <property type="component" value="Unassembled WGS sequence"/>
</dbReference>
<reference evidence="3 4" key="1">
    <citation type="journal article" date="2018" name="G3 (Bethesda)">
        <title>Phylogenetic and Phylogenomic Definition of Rhizopus Species.</title>
        <authorList>
            <person name="Gryganskyi A.P."/>
            <person name="Golan J."/>
            <person name="Dolatabadi S."/>
            <person name="Mondo S."/>
            <person name="Robb S."/>
            <person name="Idnurm A."/>
            <person name="Muszewska A."/>
            <person name="Steczkiewicz K."/>
            <person name="Masonjones S."/>
            <person name="Liao H.L."/>
            <person name="Gajdeczka M.T."/>
            <person name="Anike F."/>
            <person name="Vuek A."/>
            <person name="Anishchenko I.M."/>
            <person name="Voigt K."/>
            <person name="de Hoog G.S."/>
            <person name="Smith M.E."/>
            <person name="Heitman J."/>
            <person name="Vilgalys R."/>
            <person name="Stajich J.E."/>
        </authorList>
    </citation>
    <scope>NUCLEOTIDE SEQUENCE [LARGE SCALE GENOMIC DNA]</scope>
    <source>
        <strain evidence="3 4">LSU 92-RS-03</strain>
    </source>
</reference>
<sequence>MLSGSRRFQKKNKVSPQDVSLNDLATLVKRLSVQVDDLVEEQQQQQQQQQQQKKSLEAPLFHFPPITVDPWASHVPQNYGALLQRLEDMDTQPCPNACCSSVSLSTAEGVPWPAPLEPFRSMPSDPHDLLDQQYTHWCTLMRCLPLMDPVTSVHVKTVGLYAMREILKMKAQKQQTSSKITLRNSMSWGISETLPIACMNLPPPSSPSPLPPKEATTPTPCISPQKNRFQKWIKQKTLNKSWLL</sequence>
<evidence type="ECO:0000256" key="1">
    <source>
        <dbReference type="SAM" id="Coils"/>
    </source>
</evidence>
<organism evidence="3 4">
    <name type="scientific">Rhizopus stolonifer</name>
    <name type="common">Rhizopus nigricans</name>
    <dbReference type="NCBI Taxonomy" id="4846"/>
    <lineage>
        <taxon>Eukaryota</taxon>
        <taxon>Fungi</taxon>
        <taxon>Fungi incertae sedis</taxon>
        <taxon>Mucoromycota</taxon>
        <taxon>Mucoromycotina</taxon>
        <taxon>Mucoromycetes</taxon>
        <taxon>Mucorales</taxon>
        <taxon>Mucorineae</taxon>
        <taxon>Rhizopodaceae</taxon>
        <taxon>Rhizopus</taxon>
    </lineage>
</organism>
<dbReference type="AlphaFoldDB" id="A0A367ISX3"/>
<gene>
    <name evidence="3" type="ORF">CU098_007484</name>
</gene>
<protein>
    <submittedName>
        <fullName evidence="3">Uncharacterized protein</fullName>
    </submittedName>
</protein>
<name>A0A367ISX3_RHIST</name>
<proteinExistence type="predicted"/>